<sequence length="198" mass="22339">MPDVTAPEGRGSRRVARLGVDVTFLEMRVRPSTPPLPLPEPWRLAHWPAPHVDDYLALYRRVGAPWCWWMRFEMERGQLARVLGDPDVEVHLLLDAEGGARGFFELDLRTPEAPYLCYLGLAPDALGLGLGRAFLDAAVRQAWGPSCRVLRVNTCTADHERALPAYYRAGFEKTSTVREIWDVPEDLGLTIPEHLRLS</sequence>
<dbReference type="RefSeq" id="WP_042057968.1">
    <property type="nucleotide sequence ID" value="NZ_BAND01000038.1"/>
</dbReference>
<dbReference type="EMBL" id="BAND01000038">
    <property type="protein sequence ID" value="GAJ28900.1"/>
    <property type="molecule type" value="Genomic_DNA"/>
</dbReference>
<keyword evidence="3" id="KW-1185">Reference proteome</keyword>
<evidence type="ECO:0000313" key="2">
    <source>
        <dbReference type="EMBL" id="GAJ28900.1"/>
    </source>
</evidence>
<comment type="caution">
    <text evidence="2">The sequence shown here is derived from an EMBL/GenBank/DDBJ whole genome shotgun (WGS) entry which is preliminary data.</text>
</comment>
<dbReference type="SUPFAM" id="SSF55729">
    <property type="entry name" value="Acyl-CoA N-acyltransferases (Nat)"/>
    <property type="match status" value="1"/>
</dbReference>
<dbReference type="InterPro" id="IPR000182">
    <property type="entry name" value="GNAT_dom"/>
</dbReference>
<reference evidence="3" key="1">
    <citation type="journal article" date="2014" name="FEMS Microbiol. Lett.">
        <title>Draft Genomic DNA Sequence of the Facultatively Methylotrophic Bacterium Acidomonas methanolica type strain MB58.</title>
        <authorList>
            <person name="Higashiura N."/>
            <person name="Hadano H."/>
            <person name="Hirakawa H."/>
            <person name="Matsutani M."/>
            <person name="Takabe S."/>
            <person name="Matsushita K."/>
            <person name="Azuma Y."/>
        </authorList>
    </citation>
    <scope>NUCLEOTIDE SEQUENCE [LARGE SCALE GENOMIC DNA]</scope>
    <source>
        <strain evidence="3">MB58</strain>
    </source>
</reference>
<keyword evidence="2" id="KW-0808">Transferase</keyword>
<dbReference type="OrthoDB" id="275336at2"/>
<dbReference type="InterPro" id="IPR016181">
    <property type="entry name" value="Acyl_CoA_acyltransferase"/>
</dbReference>
<accession>A0A023D537</accession>
<name>A0A023D537_ACIMT</name>
<proteinExistence type="predicted"/>
<dbReference type="CDD" id="cd04301">
    <property type="entry name" value="NAT_SF"/>
    <property type="match status" value="1"/>
</dbReference>
<dbReference type="GO" id="GO:0016747">
    <property type="term" value="F:acyltransferase activity, transferring groups other than amino-acyl groups"/>
    <property type="evidence" value="ECO:0007669"/>
    <property type="project" value="InterPro"/>
</dbReference>
<dbReference type="Gene3D" id="3.40.630.30">
    <property type="match status" value="1"/>
</dbReference>
<protein>
    <submittedName>
        <fullName evidence="2">Acetyl transferase</fullName>
    </submittedName>
</protein>
<reference evidence="2 3" key="2">
    <citation type="journal article" date="2014" name="FEMS Microbiol. Lett.">
        <title>Draft genomic DNA sequence of the facultatively methylotrophic bacterium Acidomonas methanolica type strain MB58.</title>
        <authorList>
            <person name="Higashiura N."/>
            <person name="Hadano H."/>
            <person name="Hirakawa H."/>
            <person name="Matsutani M."/>
            <person name="Takabe S."/>
            <person name="Matsushita K."/>
            <person name="Azuma Y."/>
        </authorList>
    </citation>
    <scope>NUCLEOTIDE SEQUENCE [LARGE SCALE GENOMIC DNA]</scope>
    <source>
        <strain evidence="2 3">MB58</strain>
    </source>
</reference>
<gene>
    <name evidence="2" type="ORF">Amme_038_149</name>
</gene>
<evidence type="ECO:0000259" key="1">
    <source>
        <dbReference type="PROSITE" id="PS51186"/>
    </source>
</evidence>
<dbReference type="Pfam" id="PF00583">
    <property type="entry name" value="Acetyltransf_1"/>
    <property type="match status" value="1"/>
</dbReference>
<organism evidence="2 3">
    <name type="scientific">Acidomonas methanolica NBRC 104435</name>
    <dbReference type="NCBI Taxonomy" id="1231351"/>
    <lineage>
        <taxon>Bacteria</taxon>
        <taxon>Pseudomonadati</taxon>
        <taxon>Pseudomonadota</taxon>
        <taxon>Alphaproteobacteria</taxon>
        <taxon>Acetobacterales</taxon>
        <taxon>Acetobacteraceae</taxon>
        <taxon>Acidomonas</taxon>
    </lineage>
</organism>
<dbReference type="PROSITE" id="PS51186">
    <property type="entry name" value="GNAT"/>
    <property type="match status" value="1"/>
</dbReference>
<feature type="domain" description="N-acetyltransferase" evidence="1">
    <location>
        <begin position="27"/>
        <end position="190"/>
    </location>
</feature>
<dbReference type="AlphaFoldDB" id="A0A023D537"/>
<dbReference type="Proteomes" id="UP000019760">
    <property type="component" value="Unassembled WGS sequence"/>
</dbReference>
<evidence type="ECO:0000313" key="3">
    <source>
        <dbReference type="Proteomes" id="UP000019760"/>
    </source>
</evidence>